<proteinExistence type="predicted"/>
<protein>
    <submittedName>
        <fullName evidence="1">Uncharacterized protein</fullName>
    </submittedName>
</protein>
<gene>
    <name evidence="1" type="ORF">PAHAL_9G018500</name>
</gene>
<dbReference type="EMBL" id="CM008054">
    <property type="protein sequence ID" value="PVH30942.1"/>
    <property type="molecule type" value="Genomic_DNA"/>
</dbReference>
<sequence length="59" mass="6581">MSCQPGGSDLKRDAQKLCGLKLPSGKYTRTSTVRLTTHLSQDGWKPLNSDTKKRSYLLL</sequence>
<dbReference type="Gramene" id="PVH30942">
    <property type="protein sequence ID" value="PVH30942"/>
    <property type="gene ID" value="PAHAL_9G018500"/>
</dbReference>
<dbReference type="AlphaFoldDB" id="A0A2T8I018"/>
<dbReference type="Proteomes" id="UP000243499">
    <property type="component" value="Chromosome 9"/>
</dbReference>
<organism evidence="1">
    <name type="scientific">Panicum hallii</name>
    <dbReference type="NCBI Taxonomy" id="206008"/>
    <lineage>
        <taxon>Eukaryota</taxon>
        <taxon>Viridiplantae</taxon>
        <taxon>Streptophyta</taxon>
        <taxon>Embryophyta</taxon>
        <taxon>Tracheophyta</taxon>
        <taxon>Spermatophyta</taxon>
        <taxon>Magnoliopsida</taxon>
        <taxon>Liliopsida</taxon>
        <taxon>Poales</taxon>
        <taxon>Poaceae</taxon>
        <taxon>PACMAD clade</taxon>
        <taxon>Panicoideae</taxon>
        <taxon>Panicodae</taxon>
        <taxon>Paniceae</taxon>
        <taxon>Panicinae</taxon>
        <taxon>Panicum</taxon>
        <taxon>Panicum sect. Panicum</taxon>
    </lineage>
</organism>
<reference evidence="1" key="1">
    <citation type="submission" date="2018-04" db="EMBL/GenBank/DDBJ databases">
        <title>WGS assembly of Panicum hallii.</title>
        <authorList>
            <person name="Lovell J."/>
            <person name="Jenkins J."/>
            <person name="Lowry D."/>
            <person name="Mamidi S."/>
            <person name="Sreedasyam A."/>
            <person name="Weng X."/>
            <person name="Barry K."/>
            <person name="Bonette J."/>
            <person name="Campitelli B."/>
            <person name="Daum C."/>
            <person name="Gordon S."/>
            <person name="Gould B."/>
            <person name="Lipzen A."/>
            <person name="Macqueen A."/>
            <person name="Palacio-Mejia J."/>
            <person name="Plott C."/>
            <person name="Shakirov E."/>
            <person name="Shu S."/>
            <person name="Yoshinaga Y."/>
            <person name="Zane M."/>
            <person name="Rokhsar D."/>
            <person name="Grimwood J."/>
            <person name="Schmutz J."/>
            <person name="Juenger T."/>
        </authorList>
    </citation>
    <scope>NUCLEOTIDE SEQUENCE [LARGE SCALE GENOMIC DNA]</scope>
    <source>
        <strain evidence="1">FIL2</strain>
    </source>
</reference>
<accession>A0A2T8I018</accession>
<evidence type="ECO:0000313" key="1">
    <source>
        <dbReference type="EMBL" id="PVH30942.1"/>
    </source>
</evidence>
<name>A0A2T8I018_9POAL</name>